<organism evidence="2 3">
    <name type="scientific">Psychrosphaera saromensis</name>
    <dbReference type="NCBI Taxonomy" id="716813"/>
    <lineage>
        <taxon>Bacteria</taxon>
        <taxon>Pseudomonadati</taxon>
        <taxon>Pseudomonadota</taxon>
        <taxon>Gammaproteobacteria</taxon>
        <taxon>Alteromonadales</taxon>
        <taxon>Pseudoalteromonadaceae</taxon>
        <taxon>Psychrosphaera</taxon>
    </lineage>
</organism>
<dbReference type="Proteomes" id="UP000239007">
    <property type="component" value="Unassembled WGS sequence"/>
</dbReference>
<dbReference type="Pfam" id="PF20075">
    <property type="entry name" value="DUF6471"/>
    <property type="match status" value="1"/>
</dbReference>
<feature type="domain" description="DUF6471" evidence="1">
    <location>
        <begin position="16"/>
        <end position="79"/>
    </location>
</feature>
<protein>
    <recommendedName>
        <fullName evidence="1">DUF6471 domain-containing protein</fullName>
    </recommendedName>
</protein>
<evidence type="ECO:0000313" key="3">
    <source>
        <dbReference type="Proteomes" id="UP000239007"/>
    </source>
</evidence>
<proteinExistence type="predicted"/>
<dbReference type="AlphaFoldDB" id="A0A2S7UUI9"/>
<dbReference type="EMBL" id="MSCH01000003">
    <property type="protein sequence ID" value="PQJ53182.1"/>
    <property type="molecule type" value="Genomic_DNA"/>
</dbReference>
<name>A0A2S7UUI9_9GAMM</name>
<dbReference type="OrthoDB" id="5638603at2"/>
<evidence type="ECO:0000259" key="1">
    <source>
        <dbReference type="Pfam" id="PF20075"/>
    </source>
</evidence>
<comment type="caution">
    <text evidence="2">The sequence shown here is derived from an EMBL/GenBank/DDBJ whole genome shotgun (WGS) entry which is preliminary data.</text>
</comment>
<keyword evidence="3" id="KW-1185">Reference proteome</keyword>
<accession>A0A2S7UUI9</accession>
<reference evidence="2 3" key="1">
    <citation type="submission" date="2016-12" db="EMBL/GenBank/DDBJ databases">
        <title>Diversity of luminous bacteria.</title>
        <authorList>
            <person name="Yoshizawa S."/>
            <person name="Kogure K."/>
        </authorList>
    </citation>
    <scope>NUCLEOTIDE SEQUENCE [LARGE SCALE GENOMIC DNA]</scope>
    <source>
        <strain evidence="2 3">SA4-48</strain>
    </source>
</reference>
<gene>
    <name evidence="2" type="ORF">BTO11_05550</name>
</gene>
<evidence type="ECO:0000313" key="2">
    <source>
        <dbReference type="EMBL" id="PQJ53182.1"/>
    </source>
</evidence>
<dbReference type="RefSeq" id="WP_105051660.1">
    <property type="nucleotide sequence ID" value="NZ_BMYG01000003.1"/>
</dbReference>
<dbReference type="InterPro" id="IPR045526">
    <property type="entry name" value="DUF6471"/>
</dbReference>
<sequence length="92" mass="10471">MDQNQSVKNRKAMTPYKQTIARYIRSAMMLKGLKYNDLADKLAEHGLVMTPENLRSKVSKGMFSADLFVAIIEVLNVEQDALVDIIKLLKEE</sequence>